<sequence>MAETVRLELVTPVRQILSEDVDEVIAPGVEGDLGVLPDHAPLLTALRVGELAYRIKGKLEYVAIVGGGFLEVNNNRVIVLADDAELGHEIDLEQAVQRKLKAEAALERERKADEKTFKTVEIELMKELIRVQIAEKYKGAK</sequence>
<gene>
    <name evidence="9" type="primary">atpC</name>
    <name evidence="12" type="ORF">C8D98_1053</name>
</gene>
<dbReference type="PANTHER" id="PTHR13822:SF10">
    <property type="entry name" value="ATP SYNTHASE EPSILON CHAIN, CHLOROPLASTIC"/>
    <property type="match status" value="1"/>
</dbReference>
<dbReference type="EMBL" id="SMGG01000003">
    <property type="protein sequence ID" value="TCK62524.1"/>
    <property type="molecule type" value="Genomic_DNA"/>
</dbReference>
<accession>A0A4R1KDB3</accession>
<dbReference type="GO" id="GO:0012505">
    <property type="term" value="C:endomembrane system"/>
    <property type="evidence" value="ECO:0007669"/>
    <property type="project" value="UniProtKB-SubCell"/>
</dbReference>
<dbReference type="GO" id="GO:0045259">
    <property type="term" value="C:proton-transporting ATP synthase complex"/>
    <property type="evidence" value="ECO:0007669"/>
    <property type="project" value="UniProtKB-KW"/>
</dbReference>
<keyword evidence="4 9" id="KW-0813">Transport</keyword>
<keyword evidence="7 9" id="KW-0139">CF(1)</keyword>
<proteinExistence type="inferred from homology"/>
<comment type="subunit">
    <text evidence="9 10">F-type ATPases have 2 components, CF(1) - the catalytic core - and CF(0) - the membrane proton channel. CF(1) has five subunits: alpha(3), beta(3), gamma(1), delta(1), epsilon(1). CF(0) has three main subunits: a, b and c.</text>
</comment>
<keyword evidence="5 9" id="KW-0406">Ion transport</keyword>
<dbReference type="InterPro" id="IPR036771">
    <property type="entry name" value="ATPsynth_dsu/esu_N"/>
</dbReference>
<dbReference type="NCBIfam" id="NF009980">
    <property type="entry name" value="PRK13446.1"/>
    <property type="match status" value="1"/>
</dbReference>
<comment type="function">
    <text evidence="1 9">Produces ATP from ADP in the presence of a proton gradient across the membrane.</text>
</comment>
<dbReference type="InterPro" id="IPR001469">
    <property type="entry name" value="ATP_synth_F1_dsu/esu"/>
</dbReference>
<dbReference type="HAMAP" id="MF_00530">
    <property type="entry name" value="ATP_synth_epsil_bac"/>
    <property type="match status" value="1"/>
</dbReference>
<evidence type="ECO:0000313" key="13">
    <source>
        <dbReference type="Proteomes" id="UP000294614"/>
    </source>
</evidence>
<dbReference type="NCBIfam" id="TIGR01216">
    <property type="entry name" value="ATP_synt_epsi"/>
    <property type="match status" value="1"/>
</dbReference>
<evidence type="ECO:0000259" key="11">
    <source>
        <dbReference type="Pfam" id="PF02823"/>
    </source>
</evidence>
<keyword evidence="13" id="KW-1185">Reference proteome</keyword>
<comment type="caution">
    <text evidence="12">The sequence shown here is derived from an EMBL/GenBank/DDBJ whole genome shotgun (WGS) entry which is preliminary data.</text>
</comment>
<dbReference type="SUPFAM" id="SSF51344">
    <property type="entry name" value="Epsilon subunit of F1F0-ATP synthase N-terminal domain"/>
    <property type="match status" value="1"/>
</dbReference>
<evidence type="ECO:0000256" key="8">
    <source>
        <dbReference type="ARBA" id="ARBA00023310"/>
    </source>
</evidence>
<reference evidence="12 13" key="1">
    <citation type="submission" date="2019-03" db="EMBL/GenBank/DDBJ databases">
        <title>Genomic Encyclopedia of Type Strains, Phase IV (KMG-IV): sequencing the most valuable type-strain genomes for metagenomic binning, comparative biology and taxonomic classification.</title>
        <authorList>
            <person name="Goeker M."/>
        </authorList>
    </citation>
    <scope>NUCLEOTIDE SEQUENCE [LARGE SCALE GENOMIC DNA]</scope>
    <source>
        <strain evidence="12 13">DSM 24984</strain>
    </source>
</reference>
<dbReference type="OrthoDB" id="9799969at2"/>
<evidence type="ECO:0000256" key="3">
    <source>
        <dbReference type="ARBA" id="ARBA00005712"/>
    </source>
</evidence>
<dbReference type="InterPro" id="IPR020546">
    <property type="entry name" value="ATP_synth_F1_dsu/esu_N"/>
</dbReference>
<dbReference type="Pfam" id="PF02823">
    <property type="entry name" value="ATP-synt_DE_N"/>
    <property type="match status" value="1"/>
</dbReference>
<evidence type="ECO:0000256" key="1">
    <source>
        <dbReference type="ARBA" id="ARBA00003543"/>
    </source>
</evidence>
<name>A0A4R1KDB3_9BACT</name>
<feature type="domain" description="ATP synthase F1 complex delta/epsilon subunit N-terminal" evidence="11">
    <location>
        <begin position="6"/>
        <end position="84"/>
    </location>
</feature>
<evidence type="ECO:0000256" key="9">
    <source>
        <dbReference type="HAMAP-Rule" id="MF_00530"/>
    </source>
</evidence>
<evidence type="ECO:0000256" key="5">
    <source>
        <dbReference type="ARBA" id="ARBA00023065"/>
    </source>
</evidence>
<evidence type="ECO:0000313" key="12">
    <source>
        <dbReference type="EMBL" id="TCK62524.1"/>
    </source>
</evidence>
<dbReference type="GO" id="GO:0005524">
    <property type="term" value="F:ATP binding"/>
    <property type="evidence" value="ECO:0007669"/>
    <property type="project" value="UniProtKB-UniRule"/>
</dbReference>
<evidence type="ECO:0000256" key="10">
    <source>
        <dbReference type="RuleBase" id="RU003656"/>
    </source>
</evidence>
<evidence type="ECO:0000256" key="2">
    <source>
        <dbReference type="ARBA" id="ARBA00004184"/>
    </source>
</evidence>
<dbReference type="Gene3D" id="2.60.15.10">
    <property type="entry name" value="F0F1 ATP synthase delta/epsilon subunit, N-terminal"/>
    <property type="match status" value="1"/>
</dbReference>
<dbReference type="PANTHER" id="PTHR13822">
    <property type="entry name" value="ATP SYNTHASE DELTA/EPSILON CHAIN"/>
    <property type="match status" value="1"/>
</dbReference>
<dbReference type="AlphaFoldDB" id="A0A4R1KDB3"/>
<keyword evidence="9" id="KW-1003">Cell membrane</keyword>
<dbReference type="RefSeq" id="WP_132872645.1">
    <property type="nucleotide sequence ID" value="NZ_JAJUHT010000004.1"/>
</dbReference>
<dbReference type="GO" id="GO:0005886">
    <property type="term" value="C:plasma membrane"/>
    <property type="evidence" value="ECO:0007669"/>
    <property type="project" value="UniProtKB-SubCell"/>
</dbReference>
<dbReference type="GO" id="GO:0046933">
    <property type="term" value="F:proton-transporting ATP synthase activity, rotational mechanism"/>
    <property type="evidence" value="ECO:0007669"/>
    <property type="project" value="UniProtKB-UniRule"/>
</dbReference>
<comment type="similarity">
    <text evidence="3 9 10">Belongs to the ATPase epsilon chain family.</text>
</comment>
<organism evidence="12 13">
    <name type="scientific">Seleniivibrio woodruffii</name>
    <dbReference type="NCBI Taxonomy" id="1078050"/>
    <lineage>
        <taxon>Bacteria</taxon>
        <taxon>Pseudomonadati</taxon>
        <taxon>Deferribacterota</taxon>
        <taxon>Deferribacteres</taxon>
        <taxon>Deferribacterales</taxon>
        <taxon>Geovibrionaceae</taxon>
        <taxon>Seleniivibrio</taxon>
    </lineage>
</organism>
<dbReference type="Proteomes" id="UP000294614">
    <property type="component" value="Unassembled WGS sequence"/>
</dbReference>
<protein>
    <recommendedName>
        <fullName evidence="9">ATP synthase epsilon chain</fullName>
    </recommendedName>
    <alternativeName>
        <fullName evidence="9">ATP synthase F1 sector epsilon subunit</fullName>
    </alternativeName>
    <alternativeName>
        <fullName evidence="9">F-ATPase epsilon subunit</fullName>
    </alternativeName>
</protein>
<comment type="subcellular location">
    <subcellularLocation>
        <location evidence="9">Cell membrane</location>
        <topology evidence="9">Peripheral membrane protein</topology>
    </subcellularLocation>
    <subcellularLocation>
        <location evidence="2">Endomembrane system</location>
        <topology evidence="2">Peripheral membrane protein</topology>
    </subcellularLocation>
</comment>
<keyword evidence="9" id="KW-0375">Hydrogen ion transport</keyword>
<evidence type="ECO:0000256" key="4">
    <source>
        <dbReference type="ARBA" id="ARBA00022448"/>
    </source>
</evidence>
<evidence type="ECO:0000256" key="6">
    <source>
        <dbReference type="ARBA" id="ARBA00023136"/>
    </source>
</evidence>
<evidence type="ECO:0000256" key="7">
    <source>
        <dbReference type="ARBA" id="ARBA00023196"/>
    </source>
</evidence>
<keyword evidence="8 9" id="KW-0066">ATP synthesis</keyword>
<keyword evidence="6 9" id="KW-0472">Membrane</keyword>
<dbReference type="CDD" id="cd12152">
    <property type="entry name" value="F1-ATPase_delta"/>
    <property type="match status" value="1"/>
</dbReference>